<sequence length="215" mass="23938">MDNVSSLVCLKLESESEVLDKDNGGKDIFSRAMGFDRMILILETRKKKNMSAGSKHEELCHEETEDEESEDDESETEESNDEEIGSKTEESEFEDSEDEQQTKEKLRIFIGKCKYCLHVGEHISQLCPYKNDAPKNTTLGEGCMVVCSICCCLLRDSCCADCDLSIGCAILKDCPICGKQGEHLSLIESKSEGKHNPSAFTCDPDTGSFLRTNVH</sequence>
<comment type="caution">
    <text evidence="2">The sequence shown here is derived from an EMBL/GenBank/DDBJ whole genome shotgun (WGS) entry which is preliminary data.</text>
</comment>
<name>A0AAD4ZRN6_PRUDU</name>
<feature type="region of interest" description="Disordered" evidence="1">
    <location>
        <begin position="46"/>
        <end position="101"/>
    </location>
</feature>
<protein>
    <submittedName>
        <fullName evidence="2">Uncharacterized protein</fullName>
    </submittedName>
</protein>
<organism evidence="2 3">
    <name type="scientific">Prunus dulcis</name>
    <name type="common">Almond</name>
    <name type="synonym">Amygdalus dulcis</name>
    <dbReference type="NCBI Taxonomy" id="3755"/>
    <lineage>
        <taxon>Eukaryota</taxon>
        <taxon>Viridiplantae</taxon>
        <taxon>Streptophyta</taxon>
        <taxon>Embryophyta</taxon>
        <taxon>Tracheophyta</taxon>
        <taxon>Spermatophyta</taxon>
        <taxon>Magnoliopsida</taxon>
        <taxon>eudicotyledons</taxon>
        <taxon>Gunneridae</taxon>
        <taxon>Pentapetalae</taxon>
        <taxon>rosids</taxon>
        <taxon>fabids</taxon>
        <taxon>Rosales</taxon>
        <taxon>Rosaceae</taxon>
        <taxon>Amygdaloideae</taxon>
        <taxon>Amygdaleae</taxon>
        <taxon>Prunus</taxon>
    </lineage>
</organism>
<proteinExistence type="predicted"/>
<dbReference type="EMBL" id="JAJFAZ020000001">
    <property type="protein sequence ID" value="KAI5353005.1"/>
    <property type="molecule type" value="Genomic_DNA"/>
</dbReference>
<evidence type="ECO:0000313" key="2">
    <source>
        <dbReference type="EMBL" id="KAI5353005.1"/>
    </source>
</evidence>
<accession>A0AAD4ZRN6</accession>
<keyword evidence="3" id="KW-1185">Reference proteome</keyword>
<evidence type="ECO:0000256" key="1">
    <source>
        <dbReference type="SAM" id="MobiDB-lite"/>
    </source>
</evidence>
<reference evidence="2 3" key="1">
    <citation type="journal article" date="2022" name="G3 (Bethesda)">
        <title>Whole-genome sequence and methylome profiling of the almond [Prunus dulcis (Mill.) D.A. Webb] cultivar 'Nonpareil'.</title>
        <authorList>
            <person name="D'Amico-Willman K.M."/>
            <person name="Ouma W.Z."/>
            <person name="Meulia T."/>
            <person name="Sideli G.M."/>
            <person name="Gradziel T.M."/>
            <person name="Fresnedo-Ramirez J."/>
        </authorList>
    </citation>
    <scope>NUCLEOTIDE SEQUENCE [LARGE SCALE GENOMIC DNA]</scope>
    <source>
        <strain evidence="2">Clone GOH B32 T37-40</strain>
    </source>
</reference>
<gene>
    <name evidence="2" type="ORF">L3X38_005897</name>
</gene>
<dbReference type="Proteomes" id="UP001054821">
    <property type="component" value="Chromosome 1"/>
</dbReference>
<feature type="compositionally biased region" description="Acidic residues" evidence="1">
    <location>
        <begin position="63"/>
        <end position="83"/>
    </location>
</feature>
<dbReference type="AlphaFoldDB" id="A0AAD4ZRN6"/>
<evidence type="ECO:0000313" key="3">
    <source>
        <dbReference type="Proteomes" id="UP001054821"/>
    </source>
</evidence>